<keyword evidence="1" id="KW-0812">Transmembrane</keyword>
<evidence type="ECO:0000256" key="1">
    <source>
        <dbReference type="SAM" id="Phobius"/>
    </source>
</evidence>
<dbReference type="Proteomes" id="UP000051673">
    <property type="component" value="Unassembled WGS sequence"/>
</dbReference>
<evidence type="ECO:0000313" key="3">
    <source>
        <dbReference type="Proteomes" id="UP000051673"/>
    </source>
</evidence>
<feature type="transmembrane region" description="Helical" evidence="1">
    <location>
        <begin position="37"/>
        <end position="54"/>
    </location>
</feature>
<dbReference type="EMBL" id="JQCD01000022">
    <property type="protein sequence ID" value="KRN77254.1"/>
    <property type="molecule type" value="Genomic_DNA"/>
</dbReference>
<dbReference type="PANTHER" id="PTHR38446:SF1">
    <property type="entry name" value="BLL0914 PROTEIN"/>
    <property type="match status" value="1"/>
</dbReference>
<reference evidence="2 3" key="1">
    <citation type="journal article" date="2015" name="Genome Announc.">
        <title>Expanding the biotechnology potential of lactobacilli through comparative genomics of 213 strains and associated genera.</title>
        <authorList>
            <person name="Sun Z."/>
            <person name="Harris H.M."/>
            <person name="McCann A."/>
            <person name="Guo C."/>
            <person name="Argimon S."/>
            <person name="Zhang W."/>
            <person name="Yang X."/>
            <person name="Jeffery I.B."/>
            <person name="Cooney J.C."/>
            <person name="Kagawa T.F."/>
            <person name="Liu W."/>
            <person name="Song Y."/>
            <person name="Salvetti E."/>
            <person name="Wrobel A."/>
            <person name="Rasinkangas P."/>
            <person name="Parkhill J."/>
            <person name="Rea M.C."/>
            <person name="O'Sullivan O."/>
            <person name="Ritari J."/>
            <person name="Douillard F.P."/>
            <person name="Paul Ross R."/>
            <person name="Yang R."/>
            <person name="Briner A.E."/>
            <person name="Felis G.E."/>
            <person name="de Vos W.M."/>
            <person name="Barrangou R."/>
            <person name="Klaenhammer T.R."/>
            <person name="Caufield P.W."/>
            <person name="Cui Y."/>
            <person name="Zhang H."/>
            <person name="O'Toole P.W."/>
        </authorList>
    </citation>
    <scope>NUCLEOTIDE SEQUENCE [LARGE SCALE GENOMIC DNA]</scope>
    <source>
        <strain evidence="2 3">DSM 20014</strain>
    </source>
</reference>
<dbReference type="InterPro" id="IPR009732">
    <property type="entry name" value="DUF1304"/>
</dbReference>
<dbReference type="AlphaFoldDB" id="A0A0R2JMZ2"/>
<evidence type="ECO:0008006" key="4">
    <source>
        <dbReference type="Google" id="ProtNLM"/>
    </source>
</evidence>
<name>A0A0R2JMZ2_9LACO</name>
<dbReference type="PATRIC" id="fig|1620.3.peg.44"/>
<organism evidence="2 3">
    <name type="scientific">Weissella minor</name>
    <dbReference type="NCBI Taxonomy" id="1620"/>
    <lineage>
        <taxon>Bacteria</taxon>
        <taxon>Bacillati</taxon>
        <taxon>Bacillota</taxon>
        <taxon>Bacilli</taxon>
        <taxon>Lactobacillales</taxon>
        <taxon>Lactobacillaceae</taxon>
        <taxon>Weissella</taxon>
    </lineage>
</organism>
<feature type="transmembrane region" description="Helical" evidence="1">
    <location>
        <begin position="59"/>
        <end position="76"/>
    </location>
</feature>
<keyword evidence="1" id="KW-1133">Transmembrane helix</keyword>
<sequence>MYLETFATTSDKTAKTFGMTYDDLQNVKIQSLFKNQGVYNGLIGLGILYSLFIVESSSILGMILVYIVGVAVYGSFTVDKSIVFKQGGLAILALITMLF</sequence>
<evidence type="ECO:0000313" key="2">
    <source>
        <dbReference type="EMBL" id="KRN77254.1"/>
    </source>
</evidence>
<comment type="caution">
    <text evidence="2">The sequence shown here is derived from an EMBL/GenBank/DDBJ whole genome shotgun (WGS) entry which is preliminary data.</text>
</comment>
<keyword evidence="3" id="KW-1185">Reference proteome</keyword>
<dbReference type="PANTHER" id="PTHR38446">
    <property type="entry name" value="BLL0914 PROTEIN"/>
    <property type="match status" value="1"/>
</dbReference>
<proteinExistence type="predicted"/>
<keyword evidence="1" id="KW-0472">Membrane</keyword>
<accession>A0A0R2JMZ2</accession>
<dbReference type="Pfam" id="PF06993">
    <property type="entry name" value="DUF1304"/>
    <property type="match status" value="1"/>
</dbReference>
<protein>
    <recommendedName>
        <fullName evidence="4">Integral membrane protein</fullName>
    </recommendedName>
</protein>
<gene>
    <name evidence="2" type="ORF">IV67_GL000042</name>
</gene>